<name>A0A6P1UW50_9ENTR</name>
<dbReference type="InterPro" id="IPR024047">
    <property type="entry name" value="MM3350-like_sf"/>
</dbReference>
<proteinExistence type="predicted"/>
<gene>
    <name evidence="2" type="ORF">GW952_16830</name>
</gene>
<evidence type="ECO:0000313" key="2">
    <source>
        <dbReference type="EMBL" id="QHS47151.1"/>
    </source>
</evidence>
<reference evidence="2 3" key="1">
    <citation type="submission" date="2020-01" db="EMBL/GenBank/DDBJ databases">
        <title>Bactrocera dorsalis gut bacteria genome.</title>
        <authorList>
            <person name="Zhang H."/>
            <person name="Cai Z."/>
        </authorList>
    </citation>
    <scope>NUCLEOTIDE SEQUENCE [LARGE SCALE GENOMIC DNA]</scope>
    <source>
        <strain evidence="2 3">BD177</strain>
    </source>
</reference>
<protein>
    <submittedName>
        <fullName evidence="2">Plasmid pRiA4b ORF-3 family protein</fullName>
    </submittedName>
</protein>
<dbReference type="InterPro" id="IPR012912">
    <property type="entry name" value="Plasmid_pRiA4b_Orf3-like"/>
</dbReference>
<evidence type="ECO:0000313" key="3">
    <source>
        <dbReference type="Proteomes" id="UP000464389"/>
    </source>
</evidence>
<dbReference type="AlphaFoldDB" id="A0A6P1UW50"/>
<evidence type="ECO:0000259" key="1">
    <source>
        <dbReference type="Pfam" id="PF07929"/>
    </source>
</evidence>
<dbReference type="Gene3D" id="3.10.290.30">
    <property type="entry name" value="MM3350-like"/>
    <property type="match status" value="1"/>
</dbReference>
<accession>A0A6P1UW50</accession>
<dbReference type="RefSeq" id="WP_160742617.1">
    <property type="nucleotide sequence ID" value="NZ_CP048108.1"/>
</dbReference>
<dbReference type="Pfam" id="PF07929">
    <property type="entry name" value="PRiA4_ORF3"/>
    <property type="match status" value="1"/>
</dbReference>
<organism evidence="2 3">
    <name type="scientific">Klebsiella michiganensis</name>
    <dbReference type="NCBI Taxonomy" id="1134687"/>
    <lineage>
        <taxon>Bacteria</taxon>
        <taxon>Pseudomonadati</taxon>
        <taxon>Pseudomonadota</taxon>
        <taxon>Gammaproteobacteria</taxon>
        <taxon>Enterobacterales</taxon>
        <taxon>Enterobacteriaceae</taxon>
        <taxon>Klebsiella/Raoultella group</taxon>
        <taxon>Klebsiella</taxon>
    </lineage>
</organism>
<dbReference type="Proteomes" id="UP000464389">
    <property type="component" value="Chromosome"/>
</dbReference>
<dbReference type="SUPFAM" id="SSF159941">
    <property type="entry name" value="MM3350-like"/>
    <property type="match status" value="1"/>
</dbReference>
<dbReference type="PANTHER" id="PTHR41878:SF1">
    <property type="entry name" value="TNPR PROTEIN"/>
    <property type="match status" value="1"/>
</dbReference>
<dbReference type="PANTHER" id="PTHR41878">
    <property type="entry name" value="LEXA REPRESSOR-RELATED"/>
    <property type="match status" value="1"/>
</dbReference>
<dbReference type="EMBL" id="CP048108">
    <property type="protein sequence ID" value="QHS47151.1"/>
    <property type="molecule type" value="Genomic_DNA"/>
</dbReference>
<sequence>MNKFYQLKITLKDVSPPIWRSFVVPASITLDRLHDVIQIVMGWEDCHLHSFKFKKTIWLEEPKSADDEDEALTRLNELLKKSGNSLIYNYDFGDAWVHEIVLENKNFIKEDAIPTPFGCIEGRMRCPMEDSGGPAGHMHLLDIISEPHKNKEDFEALLDFIEQPDADPQKMMEHLYTFDSNEVNATLVLYARWSRDRPLPLAEEMY</sequence>
<feature type="domain" description="Plasmid pRiA4b Orf3-like" evidence="1">
    <location>
        <begin position="4"/>
        <end position="163"/>
    </location>
</feature>